<feature type="non-terminal residue" evidence="2">
    <location>
        <position position="1"/>
    </location>
</feature>
<organism evidence="2 3">
    <name type="scientific">Intestinirhabdus alba</name>
    <dbReference type="NCBI Taxonomy" id="2899544"/>
    <lineage>
        <taxon>Bacteria</taxon>
        <taxon>Pseudomonadati</taxon>
        <taxon>Pseudomonadota</taxon>
        <taxon>Gammaproteobacteria</taxon>
        <taxon>Enterobacterales</taxon>
        <taxon>Enterobacteriaceae</taxon>
        <taxon>Intestinirhabdus</taxon>
    </lineage>
</organism>
<dbReference type="EMBL" id="WMJZ01000157">
    <property type="protein sequence ID" value="MTH49004.1"/>
    <property type="molecule type" value="Genomic_DNA"/>
</dbReference>
<dbReference type="CDD" id="cd01344">
    <property type="entry name" value="PL2_Passenger_AT"/>
    <property type="match status" value="1"/>
</dbReference>
<dbReference type="GO" id="GO:0019867">
    <property type="term" value="C:outer membrane"/>
    <property type="evidence" value="ECO:0007669"/>
    <property type="project" value="InterPro"/>
</dbReference>
<name>A0A6L6ISQ9_9ENTR</name>
<comment type="caution">
    <text evidence="2">The sequence shown here is derived from an EMBL/GenBank/DDBJ whole genome shotgun (WGS) entry which is preliminary data.</text>
</comment>
<gene>
    <name evidence="2" type="ORF">GJV78_22845</name>
</gene>
<dbReference type="InterPro" id="IPR006315">
    <property type="entry name" value="OM_autotransptr_brl_dom"/>
</dbReference>
<dbReference type="OrthoDB" id="6053567at2"/>
<reference evidence="2 3" key="1">
    <citation type="submission" date="2019-11" db="EMBL/GenBank/DDBJ databases">
        <title>Escherichia alba sp. nov. isolated from the gut of plastic-eating superworms Zophobas atratus.</title>
        <authorList>
            <person name="Yang Y."/>
        </authorList>
    </citation>
    <scope>NUCLEOTIDE SEQUENCE [LARGE SCALE GENOMIC DNA]</scope>
    <source>
        <strain evidence="3">BIT-B35</strain>
    </source>
</reference>
<evidence type="ECO:0000313" key="2">
    <source>
        <dbReference type="EMBL" id="MTH49004.1"/>
    </source>
</evidence>
<dbReference type="InterPro" id="IPR012332">
    <property type="entry name" value="Autotransporter_pectin_lyase_C"/>
</dbReference>
<evidence type="ECO:0000313" key="3">
    <source>
        <dbReference type="Proteomes" id="UP000477739"/>
    </source>
</evidence>
<dbReference type="PANTHER" id="PTHR12338:SF5">
    <property type="entry name" value="ANTIGEN 43-RELATED"/>
    <property type="match status" value="1"/>
</dbReference>
<feature type="domain" description="Autochaperone" evidence="1">
    <location>
        <begin position="26"/>
        <end position="134"/>
    </location>
</feature>
<dbReference type="RefSeq" id="WP_155110334.1">
    <property type="nucleotide sequence ID" value="NZ_WMJZ01000157.1"/>
</dbReference>
<dbReference type="InterPro" id="IPR011050">
    <property type="entry name" value="Pectin_lyase_fold/virulence"/>
</dbReference>
<feature type="non-terminal residue" evidence="2">
    <location>
        <position position="142"/>
    </location>
</feature>
<dbReference type="SUPFAM" id="SSF51126">
    <property type="entry name" value="Pectin lyase-like"/>
    <property type="match status" value="1"/>
</dbReference>
<dbReference type="Gene3D" id="2.160.20.20">
    <property type="match status" value="1"/>
</dbReference>
<dbReference type="InterPro" id="IPR050909">
    <property type="entry name" value="Bact_Autotransporter_VF"/>
</dbReference>
<accession>A0A6L6ISQ9</accession>
<proteinExistence type="predicted"/>
<dbReference type="Proteomes" id="UP000477739">
    <property type="component" value="Unassembled WGS sequence"/>
</dbReference>
<dbReference type="InterPro" id="IPR043990">
    <property type="entry name" value="AC_1"/>
</dbReference>
<keyword evidence="3" id="KW-1185">Reference proteome</keyword>
<evidence type="ECO:0000259" key="1">
    <source>
        <dbReference type="Pfam" id="PF18883"/>
    </source>
</evidence>
<dbReference type="Pfam" id="PF18883">
    <property type="entry name" value="AC_1"/>
    <property type="match status" value="1"/>
</dbReference>
<sequence>SRLTGAVSGVNDFRHEGSVWIVTGDSDVKTLRNAGEISFDEQGSAGRTLTVKGDYVSDNGLLTLLTRLGDDSSLTDRLVVEGSTAGETRLKIINDGGLGAETRDGIRVVMVGGNSDGSFRLTNRVGYGGYEYLLYKGGVTGG</sequence>
<dbReference type="AlphaFoldDB" id="A0A6L6ISQ9"/>
<dbReference type="NCBIfam" id="TIGR01414">
    <property type="entry name" value="autotrans_barl"/>
    <property type="match status" value="1"/>
</dbReference>
<protein>
    <submittedName>
        <fullName evidence="2">Autotransporter outer membrane beta-barrel domain-containing protein</fullName>
    </submittedName>
</protein>
<dbReference type="PANTHER" id="PTHR12338">
    <property type="entry name" value="AUTOTRANSPORTER"/>
    <property type="match status" value="1"/>
</dbReference>